<protein>
    <submittedName>
        <fullName evidence="1">Uncharacterized protein</fullName>
    </submittedName>
</protein>
<name>A0AAV1S791_9ROSI</name>
<proteinExistence type="predicted"/>
<sequence>MGHRAPDGIIKQLHPIPLGKFNKVKGIKEPLTPRLAKKSAHVKLLECGRKITFTSTTCVELTNSRFARVDFLDRSPTKHIRASHNKTNPISTE</sequence>
<dbReference type="EMBL" id="CAWUPB010001173">
    <property type="protein sequence ID" value="CAK7347276.1"/>
    <property type="molecule type" value="Genomic_DNA"/>
</dbReference>
<evidence type="ECO:0000313" key="1">
    <source>
        <dbReference type="EMBL" id="CAK7347276.1"/>
    </source>
</evidence>
<organism evidence="1 2">
    <name type="scientific">Dovyalis caffra</name>
    <dbReference type="NCBI Taxonomy" id="77055"/>
    <lineage>
        <taxon>Eukaryota</taxon>
        <taxon>Viridiplantae</taxon>
        <taxon>Streptophyta</taxon>
        <taxon>Embryophyta</taxon>
        <taxon>Tracheophyta</taxon>
        <taxon>Spermatophyta</taxon>
        <taxon>Magnoliopsida</taxon>
        <taxon>eudicotyledons</taxon>
        <taxon>Gunneridae</taxon>
        <taxon>Pentapetalae</taxon>
        <taxon>rosids</taxon>
        <taxon>fabids</taxon>
        <taxon>Malpighiales</taxon>
        <taxon>Salicaceae</taxon>
        <taxon>Flacourtieae</taxon>
        <taxon>Dovyalis</taxon>
    </lineage>
</organism>
<gene>
    <name evidence="1" type="ORF">DCAF_LOCUS19960</name>
</gene>
<dbReference type="AlphaFoldDB" id="A0AAV1S791"/>
<keyword evidence="2" id="KW-1185">Reference proteome</keyword>
<dbReference type="Proteomes" id="UP001314170">
    <property type="component" value="Unassembled WGS sequence"/>
</dbReference>
<reference evidence="1 2" key="1">
    <citation type="submission" date="2024-01" db="EMBL/GenBank/DDBJ databases">
        <authorList>
            <person name="Waweru B."/>
        </authorList>
    </citation>
    <scope>NUCLEOTIDE SEQUENCE [LARGE SCALE GENOMIC DNA]</scope>
</reference>
<evidence type="ECO:0000313" key="2">
    <source>
        <dbReference type="Proteomes" id="UP001314170"/>
    </source>
</evidence>
<comment type="caution">
    <text evidence="1">The sequence shown here is derived from an EMBL/GenBank/DDBJ whole genome shotgun (WGS) entry which is preliminary data.</text>
</comment>
<accession>A0AAV1S791</accession>